<gene>
    <name evidence="2" type="ORF">GCM10010196_33020</name>
</gene>
<dbReference type="PANTHER" id="PTHR28208">
    <property type="entry name" value="PHOSPHATIDATE PHOSPHATASE APP1"/>
    <property type="match status" value="1"/>
</dbReference>
<proteinExistence type="predicted"/>
<comment type="caution">
    <text evidence="2">The sequence shown here is derived from an EMBL/GenBank/DDBJ whole genome shotgun (WGS) entry which is preliminary data.</text>
</comment>
<dbReference type="EMBL" id="BMRJ01000005">
    <property type="protein sequence ID" value="GGR36357.1"/>
    <property type="molecule type" value="Genomic_DNA"/>
</dbReference>
<evidence type="ECO:0000313" key="3">
    <source>
        <dbReference type="Proteomes" id="UP000610303"/>
    </source>
</evidence>
<sequence length="361" mass="39493">MPASPPTPPGPPARTARHGAARFEDWVHEVRERFARRRGHIPTVVPYTGYGSTDWVRVFCRVLLSKPRSGDEPSGRRRRRPGQESIRGWRSFTSVPVGDVPVVIRIGEVRIEVLADRGGVVDTKIPVELAPGWHRAVLSTEGSAEVEAPILVVSPETDFGIISDVDDTVMVTALPRPLVAAWNTFVLAEHARIPTPGMAVLFERLARSHPGAPVIYLSTGAWNVAPTLTRFLSRNLFPAGPLLLTDWGPTHDRWFRSGRAHKEQNLRRLAEEFPGIRWLLIGDDGQHDEELYASFAEEHPERVAAVAIRRLSTGEAVLAGGRTKTGEHDDGIPWVSASDGSSLADRLAEAGVLTGRDGAGD</sequence>
<dbReference type="AlphaFoldDB" id="A0A918KVZ2"/>
<protein>
    <recommendedName>
        <fullName evidence="1">Phosphatidate phosphatase APP1 catalytic domain-containing protein</fullName>
    </recommendedName>
</protein>
<keyword evidence="3" id="KW-1185">Reference proteome</keyword>
<dbReference type="Proteomes" id="UP000610303">
    <property type="component" value="Unassembled WGS sequence"/>
</dbReference>
<reference evidence="2" key="1">
    <citation type="journal article" date="2014" name="Int. J. Syst. Evol. Microbiol.">
        <title>Complete genome sequence of Corynebacterium casei LMG S-19264T (=DSM 44701T), isolated from a smear-ripened cheese.</title>
        <authorList>
            <consortium name="US DOE Joint Genome Institute (JGI-PGF)"/>
            <person name="Walter F."/>
            <person name="Albersmeier A."/>
            <person name="Kalinowski J."/>
            <person name="Ruckert C."/>
        </authorList>
    </citation>
    <scope>NUCLEOTIDE SEQUENCE</scope>
    <source>
        <strain evidence="2">JCM 3346</strain>
    </source>
</reference>
<reference evidence="2" key="2">
    <citation type="submission" date="2020-09" db="EMBL/GenBank/DDBJ databases">
        <authorList>
            <person name="Sun Q."/>
            <person name="Ohkuma M."/>
        </authorList>
    </citation>
    <scope>NUCLEOTIDE SEQUENCE</scope>
    <source>
        <strain evidence="2">JCM 3346</strain>
    </source>
</reference>
<evidence type="ECO:0000259" key="1">
    <source>
        <dbReference type="Pfam" id="PF09949"/>
    </source>
</evidence>
<feature type="domain" description="Phosphatidate phosphatase APP1 catalytic" evidence="1">
    <location>
        <begin position="159"/>
        <end position="310"/>
    </location>
</feature>
<dbReference type="RefSeq" id="WP_189086502.1">
    <property type="nucleotide sequence ID" value="NZ_BMRJ01000005.1"/>
</dbReference>
<dbReference type="InterPro" id="IPR052935">
    <property type="entry name" value="Mg2+_PAP"/>
</dbReference>
<organism evidence="2 3">
    <name type="scientific">Agromyces mediolanus</name>
    <name type="common">Corynebacterium mediolanum</name>
    <dbReference type="NCBI Taxonomy" id="41986"/>
    <lineage>
        <taxon>Bacteria</taxon>
        <taxon>Bacillati</taxon>
        <taxon>Actinomycetota</taxon>
        <taxon>Actinomycetes</taxon>
        <taxon>Micrococcales</taxon>
        <taxon>Microbacteriaceae</taxon>
        <taxon>Agromyces</taxon>
    </lineage>
</organism>
<name>A0A918KVZ2_AGRME</name>
<dbReference type="InterPro" id="IPR019236">
    <property type="entry name" value="APP1_cat"/>
</dbReference>
<accession>A0A918KVZ2</accession>
<dbReference type="Pfam" id="PF09949">
    <property type="entry name" value="APP1_cat"/>
    <property type="match status" value="1"/>
</dbReference>
<dbReference type="GO" id="GO:0008195">
    <property type="term" value="F:phosphatidate phosphatase activity"/>
    <property type="evidence" value="ECO:0007669"/>
    <property type="project" value="InterPro"/>
</dbReference>
<evidence type="ECO:0000313" key="2">
    <source>
        <dbReference type="EMBL" id="GGR36357.1"/>
    </source>
</evidence>
<dbReference type="PANTHER" id="PTHR28208:SF3">
    <property type="entry name" value="PHOSPHATIDATE PHOSPHATASE APP1"/>
    <property type="match status" value="1"/>
</dbReference>